<gene>
    <name evidence="2" type="ORF">ACA1_123350</name>
</gene>
<reference evidence="2 3" key="1">
    <citation type="journal article" date="2013" name="Genome Biol.">
        <title>Genome of Acanthamoeba castellanii highlights extensive lateral gene transfer and early evolution of tyrosine kinase signaling.</title>
        <authorList>
            <person name="Clarke M."/>
            <person name="Lohan A.J."/>
            <person name="Liu B."/>
            <person name="Lagkouvardos I."/>
            <person name="Roy S."/>
            <person name="Zafar N."/>
            <person name="Bertelli C."/>
            <person name="Schilde C."/>
            <person name="Kianianmomeni A."/>
            <person name="Burglin T.R."/>
            <person name="Frech C."/>
            <person name="Turcotte B."/>
            <person name="Kopec K.O."/>
            <person name="Synnott J.M."/>
            <person name="Choo C."/>
            <person name="Paponov I."/>
            <person name="Finkler A."/>
            <person name="Soon Heng Tan C."/>
            <person name="Hutchins A.P."/>
            <person name="Weinmeier T."/>
            <person name="Rattei T."/>
            <person name="Chu J.S."/>
            <person name="Gimenez G."/>
            <person name="Irimia M."/>
            <person name="Rigden D.J."/>
            <person name="Fitzpatrick D.A."/>
            <person name="Lorenzo-Morales J."/>
            <person name="Bateman A."/>
            <person name="Chiu C.H."/>
            <person name="Tang P."/>
            <person name="Hegemann P."/>
            <person name="Fromm H."/>
            <person name="Raoult D."/>
            <person name="Greub G."/>
            <person name="Miranda-Saavedra D."/>
            <person name="Chen N."/>
            <person name="Nash P."/>
            <person name="Ginger M.L."/>
            <person name="Horn M."/>
            <person name="Schaap P."/>
            <person name="Caler L."/>
            <person name="Loftus B."/>
        </authorList>
    </citation>
    <scope>NUCLEOTIDE SEQUENCE [LARGE SCALE GENOMIC DNA]</scope>
    <source>
        <strain evidence="2 3">Neff</strain>
    </source>
</reference>
<feature type="compositionally biased region" description="Basic residues" evidence="1">
    <location>
        <begin position="67"/>
        <end position="76"/>
    </location>
</feature>
<dbReference type="EMBL" id="KB007843">
    <property type="protein sequence ID" value="ELR23846.1"/>
    <property type="molecule type" value="Genomic_DNA"/>
</dbReference>
<feature type="compositionally biased region" description="Low complexity" evidence="1">
    <location>
        <begin position="49"/>
        <end position="66"/>
    </location>
</feature>
<dbReference type="Proteomes" id="UP000011083">
    <property type="component" value="Unassembled WGS sequence"/>
</dbReference>
<keyword evidence="3" id="KW-1185">Reference proteome</keyword>
<name>L8HHB1_ACACF</name>
<accession>L8HHB1</accession>
<dbReference type="KEGG" id="acan:ACA1_123350"/>
<feature type="region of interest" description="Disordered" evidence="1">
    <location>
        <begin position="184"/>
        <end position="206"/>
    </location>
</feature>
<evidence type="ECO:0000313" key="2">
    <source>
        <dbReference type="EMBL" id="ELR23846.1"/>
    </source>
</evidence>
<feature type="region of interest" description="Disordered" evidence="1">
    <location>
        <begin position="1"/>
        <end position="104"/>
    </location>
</feature>
<feature type="compositionally biased region" description="Basic and acidic residues" evidence="1">
    <location>
        <begin position="80"/>
        <end position="93"/>
    </location>
</feature>
<feature type="compositionally biased region" description="Polar residues" evidence="1">
    <location>
        <begin position="1"/>
        <end position="10"/>
    </location>
</feature>
<protein>
    <submittedName>
        <fullName evidence="2">Uncharacterized protein</fullName>
    </submittedName>
</protein>
<dbReference type="VEuPathDB" id="AmoebaDB:ACA1_123350"/>
<dbReference type="AlphaFoldDB" id="L8HHB1"/>
<proteinExistence type="predicted"/>
<organism evidence="2 3">
    <name type="scientific">Acanthamoeba castellanii (strain ATCC 30010 / Neff)</name>
    <dbReference type="NCBI Taxonomy" id="1257118"/>
    <lineage>
        <taxon>Eukaryota</taxon>
        <taxon>Amoebozoa</taxon>
        <taxon>Discosea</taxon>
        <taxon>Longamoebia</taxon>
        <taxon>Centramoebida</taxon>
        <taxon>Acanthamoebidae</taxon>
        <taxon>Acanthamoeba</taxon>
    </lineage>
</organism>
<dbReference type="GeneID" id="14924840"/>
<evidence type="ECO:0000256" key="1">
    <source>
        <dbReference type="SAM" id="MobiDB-lite"/>
    </source>
</evidence>
<evidence type="ECO:0000313" key="3">
    <source>
        <dbReference type="Proteomes" id="UP000011083"/>
    </source>
</evidence>
<sequence>MSVRYASTTVKGRAGAKLRTRKETTTGVVAKRQRVQKANATAEEREDYSTTTTSTTTTTASAGRAAGTKKARKSKAKTQPQEDAKQEYDKAQLGEEPSTPPLVVYPQTLVPSSVLDMISTPQQGKTSNGGPASLQLNAIFIWPKAVRAMLVDQKRIQKQKLLLQARHAEEAKIVQPAAALDAAAATATATAASDTHDQSGQEGTNQ</sequence>
<dbReference type="RefSeq" id="XP_004353374.1">
    <property type="nucleotide sequence ID" value="XM_004353322.1"/>
</dbReference>